<gene>
    <name evidence="2" type="ORF">ACFQET_08765</name>
</gene>
<feature type="region of interest" description="Disordered" evidence="1">
    <location>
        <begin position="1"/>
        <end position="53"/>
    </location>
</feature>
<sequence>MTEDINDVLAQGNDGAAGVPTTAPVAPSNPEPETSVEAQSTTEVAKKEDKHPDILNAAPTIMRKKTENVGVDEKFNLKYVLKNGKELKISVVKPDLGVSTRLSDAQIRFNETDSGERYMMVNNMAVYEMVMTDIIRIILVDGAPLHSISFDSLSKIGVTKSELDDLMSIIETFYLEE</sequence>
<dbReference type="EMBL" id="JBHSSJ010000012">
    <property type="protein sequence ID" value="MFC6275603.1"/>
    <property type="molecule type" value="Genomic_DNA"/>
</dbReference>
<feature type="compositionally biased region" description="Basic and acidic residues" evidence="1">
    <location>
        <begin position="44"/>
        <end position="53"/>
    </location>
</feature>
<evidence type="ECO:0000256" key="1">
    <source>
        <dbReference type="SAM" id="MobiDB-lite"/>
    </source>
</evidence>
<evidence type="ECO:0000313" key="3">
    <source>
        <dbReference type="Proteomes" id="UP001596191"/>
    </source>
</evidence>
<accession>A0ABW1TS49</accession>
<evidence type="ECO:0000313" key="2">
    <source>
        <dbReference type="EMBL" id="MFC6275603.1"/>
    </source>
</evidence>
<keyword evidence="3" id="KW-1185">Reference proteome</keyword>
<feature type="compositionally biased region" description="Low complexity" evidence="1">
    <location>
        <begin position="16"/>
        <end position="26"/>
    </location>
</feature>
<comment type="caution">
    <text evidence="2">The sequence shown here is derived from an EMBL/GenBank/DDBJ whole genome shotgun (WGS) entry which is preliminary data.</text>
</comment>
<organism evidence="2 3">
    <name type="scientific">Levilactobacillus tangyuanensis</name>
    <dbReference type="NCBI Taxonomy" id="2486021"/>
    <lineage>
        <taxon>Bacteria</taxon>
        <taxon>Bacillati</taxon>
        <taxon>Bacillota</taxon>
        <taxon>Bacilli</taxon>
        <taxon>Lactobacillales</taxon>
        <taxon>Lactobacillaceae</taxon>
        <taxon>Levilactobacillus</taxon>
    </lineage>
</organism>
<protein>
    <submittedName>
        <fullName evidence="2">Uncharacterized protein</fullName>
    </submittedName>
</protein>
<dbReference type="RefSeq" id="WP_125642764.1">
    <property type="nucleotide sequence ID" value="NZ_JBHSSJ010000012.1"/>
</dbReference>
<proteinExistence type="predicted"/>
<reference evidence="3" key="1">
    <citation type="journal article" date="2019" name="Int. J. Syst. Evol. Microbiol.">
        <title>The Global Catalogue of Microorganisms (GCM) 10K type strain sequencing project: providing services to taxonomists for standard genome sequencing and annotation.</title>
        <authorList>
            <consortium name="The Broad Institute Genomics Platform"/>
            <consortium name="The Broad Institute Genome Sequencing Center for Infectious Disease"/>
            <person name="Wu L."/>
            <person name="Ma J."/>
        </authorList>
    </citation>
    <scope>NUCLEOTIDE SEQUENCE [LARGE SCALE GENOMIC DNA]</scope>
    <source>
        <strain evidence="3">CCM 8907</strain>
    </source>
</reference>
<name>A0ABW1TS49_9LACO</name>
<dbReference type="Proteomes" id="UP001596191">
    <property type="component" value="Unassembled WGS sequence"/>
</dbReference>